<dbReference type="AlphaFoldDB" id="A0A9E3HE00"/>
<dbReference type="EMBL" id="JAHHHW010000164">
    <property type="protein sequence ID" value="MBW4435352.1"/>
    <property type="molecule type" value="Genomic_DNA"/>
</dbReference>
<evidence type="ECO:0000256" key="1">
    <source>
        <dbReference type="SAM" id="Coils"/>
    </source>
</evidence>
<evidence type="ECO:0000313" key="4">
    <source>
        <dbReference type="Proteomes" id="UP000813215"/>
    </source>
</evidence>
<reference evidence="3" key="1">
    <citation type="submission" date="2021-05" db="EMBL/GenBank/DDBJ databases">
        <authorList>
            <person name="Pietrasiak N."/>
            <person name="Ward R."/>
            <person name="Stajich J.E."/>
            <person name="Kurbessoian T."/>
        </authorList>
    </citation>
    <scope>NUCLEOTIDE SEQUENCE</scope>
    <source>
        <strain evidence="3">HA4357-MV3</strain>
    </source>
</reference>
<keyword evidence="1" id="KW-0175">Coiled coil</keyword>
<evidence type="ECO:0000256" key="2">
    <source>
        <dbReference type="SAM" id="MobiDB-lite"/>
    </source>
</evidence>
<accession>A0A9E3HE00</accession>
<dbReference type="Proteomes" id="UP000813215">
    <property type="component" value="Unassembled WGS sequence"/>
</dbReference>
<gene>
    <name evidence="3" type="ORF">KME28_27500</name>
</gene>
<feature type="coiled-coil region" evidence="1">
    <location>
        <begin position="190"/>
        <end position="259"/>
    </location>
</feature>
<reference evidence="3" key="2">
    <citation type="journal article" date="2022" name="Microbiol. Resour. Announc.">
        <title>Metagenome Sequencing to Explore Phylogenomics of Terrestrial Cyanobacteria.</title>
        <authorList>
            <person name="Ward R.D."/>
            <person name="Stajich J.E."/>
            <person name="Johansen J.R."/>
            <person name="Huntemann M."/>
            <person name="Clum A."/>
            <person name="Foster B."/>
            <person name="Foster B."/>
            <person name="Roux S."/>
            <person name="Palaniappan K."/>
            <person name="Varghese N."/>
            <person name="Mukherjee S."/>
            <person name="Reddy T.B.K."/>
            <person name="Daum C."/>
            <person name="Copeland A."/>
            <person name="Chen I.A."/>
            <person name="Ivanova N.N."/>
            <person name="Kyrpides N.C."/>
            <person name="Shapiro N."/>
            <person name="Eloe-Fadrosh E.A."/>
            <person name="Pietrasiak N."/>
        </authorList>
    </citation>
    <scope>NUCLEOTIDE SEQUENCE</scope>
    <source>
        <strain evidence="3">HA4357-MV3</strain>
    </source>
</reference>
<name>A0A9E3HE00_9NOST</name>
<feature type="region of interest" description="Disordered" evidence="2">
    <location>
        <begin position="1"/>
        <end position="32"/>
    </location>
</feature>
<sequence length="266" mass="29526">MPEETKRKSDRSRKKGGLTGSEHFETPETNQNQVSTVVDNVKTAASTVASTVGRVGNTAQHINGSIKQVRRAVSGGSPLVTDEAEGVLNQAKSVATGYGVQLIDLNSELSGDPYAPSGTLPQQDAKTANQNKLIIQKQNNALEVRLERRKQQRKIAAIHKEELALVGDIADIRKTGFDVAKKFVQSEISHVQFQTEQSKLEENEELLEQQIIRTQGVINLTQGIQTEWDLKLQKQARSNEQLEIEIQGMENTIEKRRAEIEADMFI</sequence>
<evidence type="ECO:0000313" key="3">
    <source>
        <dbReference type="EMBL" id="MBW4435352.1"/>
    </source>
</evidence>
<proteinExistence type="predicted"/>
<protein>
    <submittedName>
        <fullName evidence="3">Uncharacterized protein</fullName>
    </submittedName>
</protein>
<organism evidence="3 4">
    <name type="scientific">Pelatocladus maniniholoensis HA4357-MV3</name>
    <dbReference type="NCBI Taxonomy" id="1117104"/>
    <lineage>
        <taxon>Bacteria</taxon>
        <taxon>Bacillati</taxon>
        <taxon>Cyanobacteriota</taxon>
        <taxon>Cyanophyceae</taxon>
        <taxon>Nostocales</taxon>
        <taxon>Nostocaceae</taxon>
        <taxon>Pelatocladus</taxon>
    </lineage>
</organism>
<comment type="caution">
    <text evidence="3">The sequence shown here is derived from an EMBL/GenBank/DDBJ whole genome shotgun (WGS) entry which is preliminary data.</text>
</comment>